<accession>A0A8C4PHS0</accession>
<evidence type="ECO:0008006" key="8">
    <source>
        <dbReference type="Google" id="ProtNLM"/>
    </source>
</evidence>
<name>A0A8C4PHS0_EQUAS</name>
<gene>
    <name evidence="6" type="primary">LOC106833614</name>
</gene>
<dbReference type="Ensembl" id="ENSEAST00005006535.2">
    <property type="protein sequence ID" value="ENSEASP00005005972.2"/>
    <property type="gene ID" value="ENSEASG00005004410.2"/>
</dbReference>
<feature type="signal peptide" evidence="5">
    <location>
        <begin position="1"/>
        <end position="21"/>
    </location>
</feature>
<dbReference type="PROSITE" id="PS51311">
    <property type="entry name" value="SCGB"/>
    <property type="match status" value="1"/>
</dbReference>
<keyword evidence="7" id="KW-1185">Reference proteome</keyword>
<evidence type="ECO:0000256" key="3">
    <source>
        <dbReference type="ARBA" id="ARBA00022729"/>
    </source>
</evidence>
<evidence type="ECO:0000313" key="7">
    <source>
        <dbReference type="Proteomes" id="UP000694387"/>
    </source>
</evidence>
<dbReference type="PANTHER" id="PTHR11332:SF6">
    <property type="entry name" value="SECRETOGLOBIN FAMILY 1D MEMBER 4"/>
    <property type="match status" value="1"/>
</dbReference>
<reference evidence="6" key="2">
    <citation type="submission" date="2025-08" db="UniProtKB">
        <authorList>
            <consortium name="Ensembl"/>
        </authorList>
    </citation>
    <scope>IDENTIFICATION</scope>
</reference>
<dbReference type="InterPro" id="IPR016126">
    <property type="entry name" value="Secretoglobin"/>
</dbReference>
<organism evidence="6 7">
    <name type="scientific">Equus asinus</name>
    <name type="common">Donkey</name>
    <name type="synonym">Equus africanus asinus</name>
    <dbReference type="NCBI Taxonomy" id="9793"/>
    <lineage>
        <taxon>Eukaryota</taxon>
        <taxon>Metazoa</taxon>
        <taxon>Chordata</taxon>
        <taxon>Craniata</taxon>
        <taxon>Vertebrata</taxon>
        <taxon>Euteleostomi</taxon>
        <taxon>Mammalia</taxon>
        <taxon>Eutheria</taxon>
        <taxon>Laurasiatheria</taxon>
        <taxon>Perissodactyla</taxon>
        <taxon>Equidae</taxon>
        <taxon>Equus</taxon>
    </lineage>
</organism>
<reference evidence="6" key="3">
    <citation type="submission" date="2025-09" db="UniProtKB">
        <authorList>
            <consortium name="Ensembl"/>
        </authorList>
    </citation>
    <scope>IDENTIFICATION</scope>
</reference>
<dbReference type="OrthoDB" id="9535440at2759"/>
<dbReference type="KEGG" id="eai:106833614"/>
<keyword evidence="3 5" id="KW-0732">Signal</keyword>
<evidence type="ECO:0000256" key="1">
    <source>
        <dbReference type="ARBA" id="ARBA00004613"/>
    </source>
</evidence>
<dbReference type="InterPro" id="IPR035960">
    <property type="entry name" value="Secretoglobin_sf"/>
</dbReference>
<evidence type="ECO:0000256" key="5">
    <source>
        <dbReference type="SAM" id="SignalP"/>
    </source>
</evidence>
<evidence type="ECO:0000313" key="6">
    <source>
        <dbReference type="Ensembl" id="ENSEASP00005005972.2"/>
    </source>
</evidence>
<evidence type="ECO:0000256" key="4">
    <source>
        <dbReference type="ARBA" id="ARBA00038364"/>
    </source>
</evidence>
<sequence>MRLSVSVLLVTLALCCYDVKATVCPSLAVDHTAMYFTPDEFYKITLSKYKAPAEAVWAMMQVKQCTDEISIVDRFRIANALSNVLLKCTSQDL</sequence>
<protein>
    <recommendedName>
        <fullName evidence="8">Uteroglobin</fullName>
    </recommendedName>
</protein>
<comment type="subcellular location">
    <subcellularLocation>
        <location evidence="1">Secreted</location>
    </subcellularLocation>
</comment>
<comment type="similarity">
    <text evidence="4">Belongs to the secretoglobin family. Lipophilin subfamily.</text>
</comment>
<reference evidence="6 7" key="1">
    <citation type="journal article" date="2020" name="Nat. Commun.">
        <title>Donkey genomes provide new insights into domestication and selection for coat color.</title>
        <authorList>
            <person name="Wang"/>
            <person name="C."/>
            <person name="Li"/>
            <person name="H."/>
            <person name="Guo"/>
            <person name="Y."/>
            <person name="Huang"/>
            <person name="J."/>
            <person name="Sun"/>
            <person name="Y."/>
            <person name="Min"/>
            <person name="J."/>
            <person name="Wang"/>
            <person name="J."/>
            <person name="Fang"/>
            <person name="X."/>
            <person name="Zhao"/>
            <person name="Z."/>
            <person name="Wang"/>
            <person name="S."/>
            <person name="Zhang"/>
            <person name="Y."/>
            <person name="Liu"/>
            <person name="Q."/>
            <person name="Jiang"/>
            <person name="Q."/>
            <person name="Wang"/>
            <person name="X."/>
            <person name="Guo"/>
            <person name="Y."/>
            <person name="Yang"/>
            <person name="C."/>
            <person name="Wang"/>
            <person name="Y."/>
            <person name="Tian"/>
            <person name="F."/>
            <person name="Zhuang"/>
            <person name="G."/>
            <person name="Fan"/>
            <person name="Y."/>
            <person name="Gao"/>
            <person name="Q."/>
            <person name="Li"/>
            <person name="Y."/>
            <person name="Ju"/>
            <person name="Z."/>
            <person name="Li"/>
            <person name="J."/>
            <person name="Li"/>
            <person name="R."/>
            <person name="Hou"/>
            <person name="M."/>
            <person name="Yang"/>
            <person name="G."/>
            <person name="Liu"/>
            <person name="G."/>
            <person name="Liu"/>
            <person name="W."/>
            <person name="Guo"/>
            <person name="J."/>
            <person name="Pan"/>
            <person name="S."/>
            <person name="Fan"/>
            <person name="G."/>
            <person name="Zhang"/>
            <person name="W."/>
            <person name="Zhang"/>
            <person name="R."/>
            <person name="Yu"/>
            <person name="J."/>
            <person name="Zhang"/>
            <person name="X."/>
            <person name="Yin"/>
            <person name="Q."/>
            <person name="Ji"/>
            <person name="C."/>
            <person name="Jin"/>
            <person name="Y."/>
            <person name="Yue"/>
            <person name="G."/>
            <person name="Liu"/>
            <person name="M."/>
            <person name="Xu"/>
            <person name="J."/>
            <person name="Liu"/>
            <person name="S."/>
            <person name="Jordana"/>
            <person name="J."/>
            <person name="Noce"/>
            <person name="A."/>
            <person name="Amills"/>
            <person name="M."/>
            <person name="Wu"/>
            <person name="D.D."/>
            <person name="Li"/>
            <person name="S."/>
            <person name="Zhou"/>
            <person name="X. and Zhong"/>
            <person name="J."/>
        </authorList>
    </citation>
    <scope>NUCLEOTIDE SEQUENCE [LARGE SCALE GENOMIC DNA]</scope>
</reference>
<keyword evidence="2" id="KW-0964">Secreted</keyword>
<feature type="chain" id="PRO_5040255477" description="Uteroglobin" evidence="5">
    <location>
        <begin position="22"/>
        <end position="93"/>
    </location>
</feature>
<dbReference type="AlphaFoldDB" id="A0A8C4PHS0"/>
<dbReference type="Pfam" id="PF01099">
    <property type="entry name" value="Uteroglobin"/>
    <property type="match status" value="1"/>
</dbReference>
<dbReference type="PANTHER" id="PTHR11332">
    <property type="entry name" value="SECRETOGLOBIN FAMILY 1D"/>
    <property type="match status" value="1"/>
</dbReference>
<proteinExistence type="inferred from homology"/>
<dbReference type="GO" id="GO:0005615">
    <property type="term" value="C:extracellular space"/>
    <property type="evidence" value="ECO:0007669"/>
    <property type="project" value="TreeGrafter"/>
</dbReference>
<dbReference type="SUPFAM" id="SSF48201">
    <property type="entry name" value="Uteroglobin-like"/>
    <property type="match status" value="1"/>
</dbReference>
<evidence type="ECO:0000256" key="2">
    <source>
        <dbReference type="ARBA" id="ARBA00022525"/>
    </source>
</evidence>
<dbReference type="GeneTree" id="ENSGT00530000063866"/>
<dbReference type="Proteomes" id="UP000694387">
    <property type="component" value="Chromosome 17"/>
</dbReference>